<comment type="pathway">
    <text evidence="1">Lipid metabolism.</text>
</comment>
<dbReference type="EMBL" id="KV424031">
    <property type="protein sequence ID" value="KZT53676.1"/>
    <property type="molecule type" value="Genomic_DNA"/>
</dbReference>
<feature type="active site" description="Charge relay system; for autoendoproteolytic cleavage activity" evidence="11">
    <location>
        <position position="1068"/>
    </location>
</feature>
<feature type="compositionally biased region" description="Basic and acidic residues" evidence="12">
    <location>
        <begin position="613"/>
        <end position="623"/>
    </location>
</feature>
<evidence type="ECO:0000256" key="8">
    <source>
        <dbReference type="ARBA" id="ARBA00023239"/>
    </source>
</evidence>
<evidence type="ECO:0000256" key="4">
    <source>
        <dbReference type="ARBA" id="ARBA00023098"/>
    </source>
</evidence>
<dbReference type="Gene3D" id="2.60.40.150">
    <property type="entry name" value="C2 domain"/>
    <property type="match status" value="2"/>
</dbReference>
<dbReference type="InParanoid" id="A0A165DWD3"/>
<feature type="compositionally biased region" description="Pro residues" evidence="12">
    <location>
        <begin position="348"/>
        <end position="357"/>
    </location>
</feature>
<dbReference type="InterPro" id="IPR035892">
    <property type="entry name" value="C2_domain_sf"/>
</dbReference>
<evidence type="ECO:0000256" key="2">
    <source>
        <dbReference type="ARBA" id="ARBA00022516"/>
    </source>
</evidence>
<comment type="subcellular location">
    <subcellularLocation>
        <location evidence="11">Golgi apparatus membrane</location>
        <topology evidence="11">Peripheral membrane protein</topology>
        <orientation evidence="11">Cytoplasmic side</orientation>
    </subcellularLocation>
    <subcellularLocation>
        <location evidence="11">Endosome membrane</location>
        <topology evidence="11">Peripheral membrane protein</topology>
        <orientation evidence="11">Cytoplasmic side</orientation>
    </subcellularLocation>
</comment>
<keyword evidence="4 11" id="KW-0443">Lipid metabolism</keyword>
<dbReference type="InterPro" id="IPR000008">
    <property type="entry name" value="C2_dom"/>
</dbReference>
<feature type="compositionally biased region" description="Low complexity" evidence="12">
    <location>
        <begin position="698"/>
        <end position="712"/>
    </location>
</feature>
<dbReference type="PANTHER" id="PTHR10067:SF17">
    <property type="entry name" value="PHOSPHATIDYLSERINE DECARBOXYLASE PROENZYME 2"/>
    <property type="match status" value="1"/>
</dbReference>
<feature type="active site" description="Schiff-base intermediate with substrate; via pyruvic acid; for decarboxylase activity" evidence="11">
    <location>
        <position position="1068"/>
    </location>
</feature>
<dbReference type="PANTHER" id="PTHR10067">
    <property type="entry name" value="PHOSPHATIDYLSERINE DECARBOXYLASE"/>
    <property type="match status" value="1"/>
</dbReference>
<sequence length="1108" mass="122548">MAPSLSPSARRNPPTAQPSQAGPAPPSPATAHRRKGIRIGKALNFAGRAALVPAKIVTHGVTAGRGRRSAFAPAEGERPLAILRVQVVGCNELFAKDGGGKHSDPFVIVNYGKQRHWTPTIKKNLNPVYDPRTATFDFPLYLSLADKLGPLEFIVWDKDMMMRKEYLGEVAVRVEDWFPDETRNIRFDDDKNAPRTMALLSSRRRAQVSGTICFKLGLVPTGEKTNLEQVYTQLLQKATENPNILSAPPTESIGTFLPQDENDEFGDDGLSSEEEDEVDEMEERDLFDEGSIPPTPRRDSNTLLAPPPTLLVPPPNAFTLKPAPRRQASVDSTISVSSVASKPSSRPSTPPQGPGPMTPGGKHRRPIFRRGRASRSSDYNFSVSAQSDILGIVMLEIQSADDLPKIKNSTGLGWDMDPFTVISFGKKVFRTRVIRHSLAPKWEEKLLFHVRQYEATFQINFTVLDWDKITSNDHVGDVSIPLAELLKDVPDKDPQTGLYPADSIGAHGLKELKLRLQTQNNPAWEGKFAPTLTVKAKYQPYDALRQKFWRQFLKQYDADDTDSYSRIELTSMLDSLGSTLTRETIDAMFSRHNKRPEQDELTTEEAIISLEETVNRPADEKRKISPSVSMPALGTQTPGTSMATPAVELEALDFSGYAALPGSEDSLAKAVEASVPGNSVANVPESNQQPLDTLIASESASSTNLSSSTSTTEGDDVSPPRPEAGLERIINIKTCPLCHRPRLNARAEVDIVTHLAVCASSDWGRVDRMIVGNFVTSSQAQRKWLAKAFASLGTGAYRLGAQNSANIIVQNRVTGQLEEEKMQIYVRLGIRIMYRVTRNQMEGLRAKRLLKSMSIKQGMKYDSPASAREILPFIAFHKLNIKEIAEPLQSYKTFNQFFYRKLKDGARPVAEPDNPKRLVSPADCRMMAFETVTQATKLWIKGRGFTVQKLLGEAYKDHAEKYEGGALAIFRLAPQDYHRFHSPVDGTIGPMKYIAGEYYTVNPQAIRTALDVYGENARKIVPIDSPVFGRVMAVCIGAMMVGSIITTVREGEHVARGEEFGYFAFGGSTIVLLFEKGAVEWDEDLLINGRASLETLVRMGMGIGRSQR</sequence>
<evidence type="ECO:0000256" key="3">
    <source>
        <dbReference type="ARBA" id="ARBA00022793"/>
    </source>
</evidence>
<feature type="active site" description="Charge relay system; for autoendoproteolytic cleavage activity" evidence="11">
    <location>
        <position position="923"/>
    </location>
</feature>
<dbReference type="STRING" id="1353952.A0A165DWD3"/>
<dbReference type="GO" id="GO:0016540">
    <property type="term" value="P:protein autoprocessing"/>
    <property type="evidence" value="ECO:0007669"/>
    <property type="project" value="UniProtKB-UniRule"/>
</dbReference>
<feature type="active site" description="Charge relay system; for autoendoproteolytic cleavage activity" evidence="11">
    <location>
        <position position="981"/>
    </location>
</feature>
<dbReference type="FunCoup" id="A0A165DWD3">
    <property type="interactions" value="63"/>
</dbReference>
<keyword evidence="9 11" id="KW-1208">Phospholipid metabolism</keyword>
<comment type="catalytic activity">
    <reaction evidence="11">
        <text>a 1,2-diacyl-sn-glycero-3-phospho-L-serine + H(+) = a 1,2-diacyl-sn-glycero-3-phosphoethanolamine + CO2</text>
        <dbReference type="Rhea" id="RHEA:20828"/>
        <dbReference type="ChEBI" id="CHEBI:15378"/>
        <dbReference type="ChEBI" id="CHEBI:16526"/>
        <dbReference type="ChEBI" id="CHEBI:57262"/>
        <dbReference type="ChEBI" id="CHEBI:64612"/>
        <dbReference type="EC" id="4.1.1.65"/>
    </reaction>
</comment>
<dbReference type="SMART" id="SM00239">
    <property type="entry name" value="C2"/>
    <property type="match status" value="2"/>
</dbReference>
<dbReference type="UniPathway" id="UPA00558">
    <property type="reaction ID" value="UER00616"/>
</dbReference>
<dbReference type="GO" id="GO:0004609">
    <property type="term" value="F:phosphatidylserine decarboxylase activity"/>
    <property type="evidence" value="ECO:0007669"/>
    <property type="project" value="UniProtKB-UniRule"/>
</dbReference>
<comment type="cofactor">
    <cofactor evidence="11">
        <name>pyruvate</name>
        <dbReference type="ChEBI" id="CHEBI:15361"/>
    </cofactor>
    <text evidence="11">Binds 1 pyruvoyl group covalently per subunit.</text>
</comment>
<feature type="compositionally biased region" description="Pro residues" evidence="12">
    <location>
        <begin position="305"/>
        <end position="316"/>
    </location>
</feature>
<feature type="region of interest" description="Disordered" evidence="12">
    <location>
        <begin position="241"/>
        <end position="366"/>
    </location>
</feature>
<feature type="domain" description="C2" evidence="13">
    <location>
        <begin position="369"/>
        <end position="497"/>
    </location>
</feature>
<feature type="domain" description="C2" evidence="13">
    <location>
        <begin position="62"/>
        <end position="187"/>
    </location>
</feature>
<gene>
    <name evidence="11" type="primary">PSD2</name>
    <name evidence="14" type="ORF">CALCODRAFT_41540</name>
</gene>
<keyword evidence="11" id="KW-0967">Endosome</keyword>
<dbReference type="InterPro" id="IPR003817">
    <property type="entry name" value="PS_Dcarbxylase"/>
</dbReference>
<dbReference type="Pfam" id="PF02666">
    <property type="entry name" value="PS_Dcarbxylase"/>
    <property type="match status" value="1"/>
</dbReference>
<comment type="function">
    <text evidence="11">Catalyzes the formation of phosphatidylethanolamine (PtdEtn) from phosphatidylserine (PtdSer). Plays a central role in phospholipid metabolism and in the interorganelle trafficking of phosphatidylserine.</text>
</comment>
<keyword evidence="7 11" id="KW-0594">Phospholipid biosynthesis</keyword>
<feature type="compositionally biased region" description="Acidic residues" evidence="12">
    <location>
        <begin position="260"/>
        <end position="288"/>
    </location>
</feature>
<evidence type="ECO:0000256" key="12">
    <source>
        <dbReference type="SAM" id="MobiDB-lite"/>
    </source>
</evidence>
<feature type="chain" id="PRO_5023463969" description="Phosphatidylserine decarboxylase 2 beta chain" evidence="11">
    <location>
        <begin position="1"/>
        <end position="1067"/>
    </location>
</feature>
<dbReference type="NCBIfam" id="TIGR00163">
    <property type="entry name" value="PS_decarb"/>
    <property type="match status" value="1"/>
</dbReference>
<dbReference type="AlphaFoldDB" id="A0A165DWD3"/>
<evidence type="ECO:0000256" key="1">
    <source>
        <dbReference type="ARBA" id="ARBA00005189"/>
    </source>
</evidence>
<dbReference type="GO" id="GO:0010008">
    <property type="term" value="C:endosome membrane"/>
    <property type="evidence" value="ECO:0007669"/>
    <property type="project" value="UniProtKB-SubCell"/>
</dbReference>
<dbReference type="Proteomes" id="UP000076842">
    <property type="component" value="Unassembled WGS sequence"/>
</dbReference>
<dbReference type="InterPro" id="IPR033177">
    <property type="entry name" value="PSD-B"/>
</dbReference>
<keyword evidence="6 11" id="KW-0865">Zymogen</keyword>
<feature type="site" description="Cleavage (non-hydrolytic); by autocatalysis" evidence="11">
    <location>
        <begin position="1067"/>
        <end position="1068"/>
    </location>
</feature>
<dbReference type="GO" id="GO:0006646">
    <property type="term" value="P:phosphatidylethanolamine biosynthetic process"/>
    <property type="evidence" value="ECO:0007669"/>
    <property type="project" value="UniProtKB-UniRule"/>
</dbReference>
<feature type="region of interest" description="Disordered" evidence="12">
    <location>
        <begin position="698"/>
        <end position="723"/>
    </location>
</feature>
<dbReference type="InterPro" id="IPR033179">
    <property type="entry name" value="PSD_type2_pro"/>
</dbReference>
<feature type="compositionally biased region" description="Low complexity" evidence="12">
    <location>
        <begin position="329"/>
        <end position="347"/>
    </location>
</feature>
<dbReference type="PROSITE" id="PS50004">
    <property type="entry name" value="C2"/>
    <property type="match status" value="2"/>
</dbReference>
<comment type="subunit">
    <text evidence="11">Heterodimer of a large membrane-associated beta subunit and a small pyruvoyl-containing alpha subunit.</text>
</comment>
<dbReference type="EC" id="4.1.1.65" evidence="11"/>
<feature type="region of interest" description="Disordered" evidence="12">
    <location>
        <begin position="610"/>
        <end position="640"/>
    </location>
</feature>
<dbReference type="GO" id="GO:0005795">
    <property type="term" value="C:Golgi stack"/>
    <property type="evidence" value="ECO:0007669"/>
    <property type="project" value="UniProtKB-UniRule"/>
</dbReference>
<keyword evidence="5 11" id="KW-0472">Membrane</keyword>
<feature type="chain" id="PRO_5023463968" description="Phosphatidylserine decarboxylase 2 alpha chain" evidence="11">
    <location>
        <begin position="1068"/>
        <end position="1108"/>
    </location>
</feature>
<dbReference type="GO" id="GO:0000139">
    <property type="term" value="C:Golgi membrane"/>
    <property type="evidence" value="ECO:0007669"/>
    <property type="project" value="UniProtKB-SubCell"/>
</dbReference>
<comment type="PTM">
    <text evidence="11">Is synthesized initially as an inactive proenzyme. Formation of the active enzyme involves a self-maturation process in which the active site pyruvoyl group is generated from an internal serine residue via an autocatalytic post-translational modification. Two non-identical subunits are generated from the proenzyme in this reaction, and the pyruvate is formed at the N-terminus of the alpha chain, which is derived from the carboxyl end of the proenzyme. The autoendoproteolytic cleavage occurs by a canonical serine protease mechanism, in which the side chain hydroxyl group of the serine supplies its oxygen atom to form the C-terminus of the beta chain, while the remainder of the serine residue undergoes an oxidative deamination to produce ammonia and the pyruvoyl prosthetic group on the alpha chain. During this reaction, the Ser that is part of the protease active site of the proenzyme becomes the pyruvoyl prosthetic group, which constitutes an essential element of the active site of the mature decarboxylase.</text>
</comment>
<protein>
    <recommendedName>
        <fullName evidence="11">Phosphatidylserine decarboxylase proenzyme 2</fullName>
        <ecNumber evidence="11">4.1.1.65</ecNumber>
    </recommendedName>
    <component>
        <recommendedName>
            <fullName evidence="11">Phosphatidylserine decarboxylase 2 beta chain</fullName>
        </recommendedName>
    </component>
    <component>
        <recommendedName>
            <fullName evidence="11">Phosphatidylserine decarboxylase 2 alpha chain</fullName>
        </recommendedName>
    </component>
</protein>
<comment type="domain">
    <text evidence="11">The C2 domains have an essential, but non-catalytic function. They may facilitate interactions with other proteins and are required for lipid transport function.</text>
</comment>
<comment type="pathway">
    <text evidence="11">Phospholipid metabolism; phosphatidylethanolamine biosynthesis; phosphatidylethanolamine from CDP-diacylglycerol: step 2/2.</text>
</comment>
<evidence type="ECO:0000313" key="15">
    <source>
        <dbReference type="Proteomes" id="UP000076842"/>
    </source>
</evidence>
<evidence type="ECO:0000259" key="13">
    <source>
        <dbReference type="PROSITE" id="PS50004"/>
    </source>
</evidence>
<evidence type="ECO:0000256" key="10">
    <source>
        <dbReference type="ARBA" id="ARBA00023317"/>
    </source>
</evidence>
<organism evidence="14 15">
    <name type="scientific">Calocera cornea HHB12733</name>
    <dbReference type="NCBI Taxonomy" id="1353952"/>
    <lineage>
        <taxon>Eukaryota</taxon>
        <taxon>Fungi</taxon>
        <taxon>Dikarya</taxon>
        <taxon>Basidiomycota</taxon>
        <taxon>Agaricomycotina</taxon>
        <taxon>Dacrymycetes</taxon>
        <taxon>Dacrymycetales</taxon>
        <taxon>Dacrymycetaceae</taxon>
        <taxon>Calocera</taxon>
    </lineage>
</organism>
<dbReference type="SUPFAM" id="SSF49562">
    <property type="entry name" value="C2 domain (Calcium/lipid-binding domain, CaLB)"/>
    <property type="match status" value="2"/>
</dbReference>
<keyword evidence="2 11" id="KW-0444">Lipid biosynthesis</keyword>
<keyword evidence="11" id="KW-0333">Golgi apparatus</keyword>
<evidence type="ECO:0000256" key="5">
    <source>
        <dbReference type="ARBA" id="ARBA00023136"/>
    </source>
</evidence>
<evidence type="ECO:0000256" key="7">
    <source>
        <dbReference type="ARBA" id="ARBA00023209"/>
    </source>
</evidence>
<proteinExistence type="inferred from homology"/>
<dbReference type="Pfam" id="PF00168">
    <property type="entry name" value="C2"/>
    <property type="match status" value="2"/>
</dbReference>
<dbReference type="OrthoDB" id="67700at2759"/>
<keyword evidence="10 11" id="KW-0670">Pyruvate</keyword>
<evidence type="ECO:0000256" key="11">
    <source>
        <dbReference type="HAMAP-Rule" id="MF_03209"/>
    </source>
</evidence>
<feature type="region of interest" description="Disordered" evidence="12">
    <location>
        <begin position="1"/>
        <end position="33"/>
    </location>
</feature>
<evidence type="ECO:0000313" key="14">
    <source>
        <dbReference type="EMBL" id="KZT53676.1"/>
    </source>
</evidence>
<feature type="compositionally biased region" description="Low complexity" evidence="12">
    <location>
        <begin position="13"/>
        <end position="22"/>
    </location>
</feature>
<evidence type="ECO:0000256" key="9">
    <source>
        <dbReference type="ARBA" id="ARBA00023264"/>
    </source>
</evidence>
<keyword evidence="8 11" id="KW-0456">Lyase</keyword>
<keyword evidence="3 11" id="KW-0210">Decarboxylase</keyword>
<comment type="similarity">
    <text evidence="11">Belongs to the phosphatidylserine decarboxylase family. PSD-B subfamily. Eukaryotic type II sub-subfamily.</text>
</comment>
<dbReference type="HAMAP" id="MF_00663">
    <property type="entry name" value="PS_decarb_PSD_B_type2"/>
    <property type="match status" value="1"/>
</dbReference>
<feature type="modified residue" description="Pyruvic acid (Ser); by autocatalysis" evidence="11">
    <location>
        <position position="1068"/>
    </location>
</feature>
<name>A0A165DWD3_9BASI</name>
<accession>A0A165DWD3</accession>
<reference evidence="14 15" key="1">
    <citation type="journal article" date="2016" name="Mol. Biol. Evol.">
        <title>Comparative Genomics of Early-Diverging Mushroom-Forming Fungi Provides Insights into the Origins of Lignocellulose Decay Capabilities.</title>
        <authorList>
            <person name="Nagy L.G."/>
            <person name="Riley R."/>
            <person name="Tritt A."/>
            <person name="Adam C."/>
            <person name="Daum C."/>
            <person name="Floudas D."/>
            <person name="Sun H."/>
            <person name="Yadav J.S."/>
            <person name="Pangilinan J."/>
            <person name="Larsson K.H."/>
            <person name="Matsuura K."/>
            <person name="Barry K."/>
            <person name="Labutti K."/>
            <person name="Kuo R."/>
            <person name="Ohm R.A."/>
            <person name="Bhattacharya S.S."/>
            <person name="Shirouzu T."/>
            <person name="Yoshinaga Y."/>
            <person name="Martin F.M."/>
            <person name="Grigoriev I.V."/>
            <person name="Hibbett D.S."/>
        </authorList>
    </citation>
    <scope>NUCLEOTIDE SEQUENCE [LARGE SCALE GENOMIC DNA]</scope>
    <source>
        <strain evidence="14 15">HHB12733</strain>
    </source>
</reference>
<evidence type="ECO:0000256" key="6">
    <source>
        <dbReference type="ARBA" id="ARBA00023145"/>
    </source>
</evidence>
<keyword evidence="15" id="KW-1185">Reference proteome</keyword>